<comment type="caution">
    <text evidence="3">The sequence shown here is derived from an EMBL/GenBank/DDBJ whole genome shotgun (WGS) entry which is preliminary data.</text>
</comment>
<dbReference type="Gene3D" id="3.40.50.1820">
    <property type="entry name" value="alpha/beta hydrolase"/>
    <property type="match status" value="1"/>
</dbReference>
<dbReference type="InterPro" id="IPR029058">
    <property type="entry name" value="AB_hydrolase_fold"/>
</dbReference>
<name>A0A9W8Y1L8_9PLEO</name>
<dbReference type="Proteomes" id="UP001140560">
    <property type="component" value="Unassembled WGS sequence"/>
</dbReference>
<feature type="region of interest" description="Disordered" evidence="1">
    <location>
        <begin position="135"/>
        <end position="155"/>
    </location>
</feature>
<evidence type="ECO:0000313" key="3">
    <source>
        <dbReference type="EMBL" id="KAJ4363546.1"/>
    </source>
</evidence>
<proteinExistence type="predicted"/>
<evidence type="ECO:0000313" key="4">
    <source>
        <dbReference type="Proteomes" id="UP001140560"/>
    </source>
</evidence>
<dbReference type="EMBL" id="JAPEUY010000019">
    <property type="protein sequence ID" value="KAJ4363546.1"/>
    <property type="molecule type" value="Genomic_DNA"/>
</dbReference>
<feature type="domain" description="AB hydrolase-1" evidence="2">
    <location>
        <begin position="95"/>
        <end position="372"/>
    </location>
</feature>
<dbReference type="Pfam" id="PF12697">
    <property type="entry name" value="Abhydrolase_6"/>
    <property type="match status" value="1"/>
</dbReference>
<protein>
    <recommendedName>
        <fullName evidence="2">AB hydrolase-1 domain-containing protein</fullName>
    </recommendedName>
</protein>
<feature type="compositionally biased region" description="Polar residues" evidence="1">
    <location>
        <begin position="1"/>
        <end position="16"/>
    </location>
</feature>
<dbReference type="SUPFAM" id="SSF53474">
    <property type="entry name" value="alpha/beta-Hydrolases"/>
    <property type="match status" value="1"/>
</dbReference>
<gene>
    <name evidence="3" type="ORF">N0V83_009842</name>
</gene>
<dbReference type="InterPro" id="IPR000073">
    <property type="entry name" value="AB_hydrolase_1"/>
</dbReference>
<evidence type="ECO:0000256" key="1">
    <source>
        <dbReference type="SAM" id="MobiDB-lite"/>
    </source>
</evidence>
<dbReference type="AlphaFoldDB" id="A0A9W8Y1L8"/>
<feature type="compositionally biased region" description="Basic and acidic residues" evidence="1">
    <location>
        <begin position="139"/>
        <end position="155"/>
    </location>
</feature>
<accession>A0A9W8Y1L8</accession>
<sequence length="392" mass="43759">MARTTNTANSPGTNRAQMDPIVAAKKRSANAHAQKLQIPFAGSANPSEEDLPPFPDPEISSITLDNKPGAKLHYTYYPASVSRNNHPNPFSQTLIVFLNGLMLPRSSWDATIRSFLEKRIVGRLPYPALLSYDRYGQGDSDHDPDDKDPPPSHGHDVVSAVKALKQFTLQIWREHLDHNKPTHYPCLIFVCNSIGCALARLFAQCYPGTVSGLLFLDSIMANSDFQSMWPNPDAPDFDPHTLPAGVTADDVRETREAYRNMFHPDVPNHEGLSRTNLARLLPYSDGPRLEGYLGRGPYLTVVGHDWETFAEQSYEGSLHTPKILTMAYANPAWRKYNEGLVQITDEGKAIGPITAVRCGHFIQQDDPRFVSDELVSLLDRVVNRVEQVSERD</sequence>
<feature type="region of interest" description="Disordered" evidence="1">
    <location>
        <begin position="1"/>
        <end position="65"/>
    </location>
</feature>
<keyword evidence="4" id="KW-1185">Reference proteome</keyword>
<organism evidence="3 4">
    <name type="scientific">Neocucurbitaria cava</name>
    <dbReference type="NCBI Taxonomy" id="798079"/>
    <lineage>
        <taxon>Eukaryota</taxon>
        <taxon>Fungi</taxon>
        <taxon>Dikarya</taxon>
        <taxon>Ascomycota</taxon>
        <taxon>Pezizomycotina</taxon>
        <taxon>Dothideomycetes</taxon>
        <taxon>Pleosporomycetidae</taxon>
        <taxon>Pleosporales</taxon>
        <taxon>Pleosporineae</taxon>
        <taxon>Cucurbitariaceae</taxon>
        <taxon>Neocucurbitaria</taxon>
    </lineage>
</organism>
<dbReference type="OrthoDB" id="3466836at2759"/>
<evidence type="ECO:0000259" key="2">
    <source>
        <dbReference type="Pfam" id="PF12697"/>
    </source>
</evidence>
<reference evidence="3" key="1">
    <citation type="submission" date="2022-10" db="EMBL/GenBank/DDBJ databases">
        <title>Tapping the CABI collections for fungal endophytes: first genome assemblies for Collariella, Neodidymelliopsis, Ascochyta clinopodiicola, Didymella pomorum, Didymosphaeria variabile, Neocosmospora piperis and Neocucurbitaria cava.</title>
        <authorList>
            <person name="Hill R."/>
        </authorList>
    </citation>
    <scope>NUCLEOTIDE SEQUENCE</scope>
    <source>
        <strain evidence="3">IMI 356814</strain>
    </source>
</reference>